<accession>A0ABQ9UJB6</accession>
<dbReference type="Gene3D" id="3.40.50.300">
    <property type="entry name" value="P-loop containing nucleotide triphosphate hydrolases"/>
    <property type="match status" value="1"/>
</dbReference>
<dbReference type="Proteomes" id="UP001266305">
    <property type="component" value="Unassembled WGS sequence"/>
</dbReference>
<feature type="region of interest" description="Disordered" evidence="3">
    <location>
        <begin position="139"/>
        <end position="160"/>
    </location>
</feature>
<gene>
    <name evidence="4" type="ORF">P7K49_022588</name>
</gene>
<dbReference type="InterPro" id="IPR050173">
    <property type="entry name" value="ABC_transporter_C-like"/>
</dbReference>
<evidence type="ECO:0000256" key="1">
    <source>
        <dbReference type="ARBA" id="ARBA00022741"/>
    </source>
</evidence>
<protein>
    <submittedName>
        <fullName evidence="4">Uncharacterized protein</fullName>
    </submittedName>
</protein>
<comment type="caution">
    <text evidence="4">The sequence shown here is derived from an EMBL/GenBank/DDBJ whole genome shotgun (WGS) entry which is preliminary data.</text>
</comment>
<name>A0ABQ9UJB6_SAGOE</name>
<organism evidence="4 5">
    <name type="scientific">Saguinus oedipus</name>
    <name type="common">Cotton-top tamarin</name>
    <name type="synonym">Oedipomidas oedipus</name>
    <dbReference type="NCBI Taxonomy" id="9490"/>
    <lineage>
        <taxon>Eukaryota</taxon>
        <taxon>Metazoa</taxon>
        <taxon>Chordata</taxon>
        <taxon>Craniata</taxon>
        <taxon>Vertebrata</taxon>
        <taxon>Euteleostomi</taxon>
        <taxon>Mammalia</taxon>
        <taxon>Eutheria</taxon>
        <taxon>Euarchontoglires</taxon>
        <taxon>Primates</taxon>
        <taxon>Haplorrhini</taxon>
        <taxon>Platyrrhini</taxon>
        <taxon>Cebidae</taxon>
        <taxon>Callitrichinae</taxon>
        <taxon>Saguinus</taxon>
    </lineage>
</organism>
<dbReference type="SUPFAM" id="SSF52540">
    <property type="entry name" value="P-loop containing nucleoside triphosphate hydrolases"/>
    <property type="match status" value="1"/>
</dbReference>
<dbReference type="PANTHER" id="PTHR24223:SF339">
    <property type="entry name" value="ATP-BINDING CASSETTE SUB-FAMILY C MEMBER 6"/>
    <property type="match status" value="1"/>
</dbReference>
<dbReference type="EMBL" id="JASSZA010000011">
    <property type="protein sequence ID" value="KAK2097138.1"/>
    <property type="molecule type" value="Genomic_DNA"/>
</dbReference>
<sequence length="160" mass="17254">MSSVPVLQVVKPSVVLTPQFLFHDQGQLTKELQQQHVKSAPFPMRVPEEGACKLARISQGPEAALSLTQPVNRKAAVYLLDDPLVALDAHIGQHVFNQVIGPGRLLQGTTLVTHALHILPQVDWIVVLADGAIVEMGSHQELAQEGGPHESSGSSQTARR</sequence>
<evidence type="ECO:0000313" key="4">
    <source>
        <dbReference type="EMBL" id="KAK2097138.1"/>
    </source>
</evidence>
<proteinExistence type="predicted"/>
<reference evidence="4 5" key="1">
    <citation type="submission" date="2023-05" db="EMBL/GenBank/DDBJ databases">
        <title>B98-5 Cell Line De Novo Hybrid Assembly: An Optical Mapping Approach.</title>
        <authorList>
            <person name="Kananen K."/>
            <person name="Auerbach J.A."/>
            <person name="Kautto E."/>
            <person name="Blachly J.S."/>
        </authorList>
    </citation>
    <scope>NUCLEOTIDE SEQUENCE [LARGE SCALE GENOMIC DNA]</scope>
    <source>
        <strain evidence="4">B95-8</strain>
        <tissue evidence="4">Cell line</tissue>
    </source>
</reference>
<evidence type="ECO:0000313" key="5">
    <source>
        <dbReference type="Proteomes" id="UP001266305"/>
    </source>
</evidence>
<dbReference type="PANTHER" id="PTHR24223">
    <property type="entry name" value="ATP-BINDING CASSETTE SUB-FAMILY C"/>
    <property type="match status" value="1"/>
</dbReference>
<evidence type="ECO:0000256" key="2">
    <source>
        <dbReference type="ARBA" id="ARBA00022840"/>
    </source>
</evidence>
<keyword evidence="2" id="KW-0067">ATP-binding</keyword>
<keyword evidence="1" id="KW-0547">Nucleotide-binding</keyword>
<keyword evidence="5" id="KW-1185">Reference proteome</keyword>
<feature type="compositionally biased region" description="Polar residues" evidence="3">
    <location>
        <begin position="151"/>
        <end position="160"/>
    </location>
</feature>
<dbReference type="InterPro" id="IPR027417">
    <property type="entry name" value="P-loop_NTPase"/>
</dbReference>
<evidence type="ECO:0000256" key="3">
    <source>
        <dbReference type="SAM" id="MobiDB-lite"/>
    </source>
</evidence>